<accession>A0ABR3VFU0</accession>
<evidence type="ECO:0000256" key="1">
    <source>
        <dbReference type="ARBA" id="ARBA00004718"/>
    </source>
</evidence>
<dbReference type="InterPro" id="IPR033127">
    <property type="entry name" value="UBQ-activ_enz_E1_Cys_AS"/>
</dbReference>
<gene>
    <name evidence="13" type="ORF">VTJ49DRAFT_359</name>
</gene>
<dbReference type="Proteomes" id="UP001583172">
    <property type="component" value="Unassembled WGS sequence"/>
</dbReference>
<dbReference type="Pfam" id="PF00899">
    <property type="entry name" value="ThiF"/>
    <property type="match status" value="1"/>
</dbReference>
<proteinExistence type="inferred from homology"/>
<dbReference type="InterPro" id="IPR035985">
    <property type="entry name" value="Ubiquitin-activating_enz"/>
</dbReference>
<evidence type="ECO:0000256" key="6">
    <source>
        <dbReference type="ARBA" id="ARBA00022833"/>
    </source>
</evidence>
<evidence type="ECO:0000256" key="8">
    <source>
        <dbReference type="PROSITE-ProRule" id="PRU10132"/>
    </source>
</evidence>
<organism evidence="13 14">
    <name type="scientific">Humicola insolens</name>
    <name type="common">Soft-rot fungus</name>
    <dbReference type="NCBI Taxonomy" id="85995"/>
    <lineage>
        <taxon>Eukaryota</taxon>
        <taxon>Fungi</taxon>
        <taxon>Dikarya</taxon>
        <taxon>Ascomycota</taxon>
        <taxon>Pezizomycotina</taxon>
        <taxon>Sordariomycetes</taxon>
        <taxon>Sordariomycetidae</taxon>
        <taxon>Sordariales</taxon>
        <taxon>Chaetomiaceae</taxon>
        <taxon>Mycothermus</taxon>
    </lineage>
</organism>
<dbReference type="InterPro" id="IPR045886">
    <property type="entry name" value="ThiF/MoeB/HesA"/>
</dbReference>
<keyword evidence="4" id="KW-0547">Nucleotide-binding</keyword>
<keyword evidence="7" id="KW-0067">ATP-binding</keyword>
<dbReference type="InterPro" id="IPR023318">
    <property type="entry name" value="Ub_act_enz_dom_a_sf"/>
</dbReference>
<comment type="pathway">
    <text evidence="1">Protein modification; protein sumoylation.</text>
</comment>
<dbReference type="EMBL" id="JAZGSY010000109">
    <property type="protein sequence ID" value="KAL1840538.1"/>
    <property type="molecule type" value="Genomic_DNA"/>
</dbReference>
<evidence type="ECO:0000259" key="10">
    <source>
        <dbReference type="Pfam" id="PF00899"/>
    </source>
</evidence>
<comment type="caution">
    <text evidence="13">The sequence shown here is derived from an EMBL/GenBank/DDBJ whole genome shotgun (WGS) entry which is preliminary data.</text>
</comment>
<dbReference type="InterPro" id="IPR000594">
    <property type="entry name" value="ThiF_NAD_FAD-bd"/>
</dbReference>
<name>A0ABR3VFU0_HUMIN</name>
<dbReference type="PANTHER" id="PTHR10953:SF5">
    <property type="entry name" value="SUMO-ACTIVATING ENZYME SUBUNIT 2"/>
    <property type="match status" value="1"/>
</dbReference>
<dbReference type="SUPFAM" id="SSF69572">
    <property type="entry name" value="Activating enzymes of the ubiquitin-like proteins"/>
    <property type="match status" value="1"/>
</dbReference>
<dbReference type="CDD" id="cd01489">
    <property type="entry name" value="Uba2_SUMO"/>
    <property type="match status" value="1"/>
</dbReference>
<evidence type="ECO:0000256" key="7">
    <source>
        <dbReference type="ARBA" id="ARBA00022840"/>
    </source>
</evidence>
<feature type="domain" description="Ubiquitin/SUMO-activating enzyme ubiquitin-like" evidence="12">
    <location>
        <begin position="476"/>
        <end position="558"/>
    </location>
</feature>
<evidence type="ECO:0000256" key="5">
    <source>
        <dbReference type="ARBA" id="ARBA00022786"/>
    </source>
</evidence>
<reference evidence="13 14" key="1">
    <citation type="journal article" date="2024" name="Commun. Biol.">
        <title>Comparative genomic analysis of thermophilic fungi reveals convergent evolutionary adaptations and gene losses.</title>
        <authorList>
            <person name="Steindorff A.S."/>
            <person name="Aguilar-Pontes M.V."/>
            <person name="Robinson A.J."/>
            <person name="Andreopoulos B."/>
            <person name="LaButti K."/>
            <person name="Kuo A."/>
            <person name="Mondo S."/>
            <person name="Riley R."/>
            <person name="Otillar R."/>
            <person name="Haridas S."/>
            <person name="Lipzen A."/>
            <person name="Grimwood J."/>
            <person name="Schmutz J."/>
            <person name="Clum A."/>
            <person name="Reid I.D."/>
            <person name="Moisan M.C."/>
            <person name="Butler G."/>
            <person name="Nguyen T.T.M."/>
            <person name="Dewar K."/>
            <person name="Conant G."/>
            <person name="Drula E."/>
            <person name="Henrissat B."/>
            <person name="Hansel C."/>
            <person name="Singer S."/>
            <person name="Hutchinson M.I."/>
            <person name="de Vries R.P."/>
            <person name="Natvig D.O."/>
            <person name="Powell A.J."/>
            <person name="Tsang A."/>
            <person name="Grigoriev I.V."/>
        </authorList>
    </citation>
    <scope>NUCLEOTIDE SEQUENCE [LARGE SCALE GENOMIC DNA]</scope>
    <source>
        <strain evidence="13 14">CBS 620.91</strain>
    </source>
</reference>
<feature type="region of interest" description="Disordered" evidence="9">
    <location>
        <begin position="577"/>
        <end position="623"/>
    </location>
</feature>
<evidence type="ECO:0000256" key="3">
    <source>
        <dbReference type="ARBA" id="ARBA00022723"/>
    </source>
</evidence>
<dbReference type="InterPro" id="IPR019572">
    <property type="entry name" value="UBA_E1_SCCH"/>
</dbReference>
<dbReference type="InterPro" id="IPR028077">
    <property type="entry name" value="UAE_UbL_dom"/>
</dbReference>
<dbReference type="Pfam" id="PF14732">
    <property type="entry name" value="UAE_UbL"/>
    <property type="match status" value="1"/>
</dbReference>
<keyword evidence="14" id="KW-1185">Reference proteome</keyword>
<dbReference type="PROSITE" id="PS00865">
    <property type="entry name" value="UBIQUITIN_ACTIVAT_2"/>
    <property type="match status" value="1"/>
</dbReference>
<feature type="domain" description="Ubiquitin-activating enzyme SCCH" evidence="11">
    <location>
        <begin position="338"/>
        <end position="403"/>
    </location>
</feature>
<dbReference type="InterPro" id="IPR042449">
    <property type="entry name" value="Ub-E1_IAD_1"/>
</dbReference>
<evidence type="ECO:0000259" key="11">
    <source>
        <dbReference type="Pfam" id="PF10585"/>
    </source>
</evidence>
<feature type="active site" description="Glycyl thioester intermediate" evidence="8">
    <location>
        <position position="204"/>
    </location>
</feature>
<keyword evidence="3" id="KW-0479">Metal-binding</keyword>
<protein>
    <recommendedName>
        <fullName evidence="15">Ubiquitin-activating enzyme E1-like</fullName>
    </recommendedName>
</protein>
<feature type="domain" description="THIF-type NAD/FAD binding fold" evidence="10">
    <location>
        <begin position="44"/>
        <end position="466"/>
    </location>
</feature>
<keyword evidence="5" id="KW-0833">Ubl conjugation pathway</keyword>
<evidence type="ECO:0000313" key="14">
    <source>
        <dbReference type="Proteomes" id="UP001583172"/>
    </source>
</evidence>
<evidence type="ECO:0000313" key="13">
    <source>
        <dbReference type="EMBL" id="KAL1840538.1"/>
    </source>
</evidence>
<keyword evidence="6" id="KW-0862">Zinc</keyword>
<evidence type="ECO:0000256" key="2">
    <source>
        <dbReference type="ARBA" id="ARBA00005673"/>
    </source>
</evidence>
<evidence type="ECO:0008006" key="15">
    <source>
        <dbReference type="Google" id="ProtNLM"/>
    </source>
</evidence>
<evidence type="ECO:0000256" key="9">
    <source>
        <dbReference type="SAM" id="MobiDB-lite"/>
    </source>
</evidence>
<dbReference type="Pfam" id="PF10585">
    <property type="entry name" value="UBA_E1_SCCH"/>
    <property type="match status" value="1"/>
</dbReference>
<comment type="similarity">
    <text evidence="2">Belongs to the ubiquitin-activating E1 family.</text>
</comment>
<sequence>MDPALGTNGSTASAAVATTTVPVVARSLTRDSFNAQSLGRCLNAHVKQARVLMVGAGGIGCELLKNLVLTGFGEVHVVDLDTIDLSNLNRQFLFRQEHIKKSKALVAKEVAEKFNGAVKIVAHHANIKDAQFSLEWFSGFTLVFNALDNLDARRHVNKMCLAADVPLIESGTTGFNGQVQVIKKGVTACYDCSPKETPKTFPVCTIRSTPSQPIHCIVWAKSYLLNEIFGLSEDESAFDYSTDADNAKEIAELKRESEALRKIRESVGSPEFHEMLFEKVFNTDIVRLRSMEEMWKTRKPPEPLVYKGLLEKASQALASKDAVLKNDQKVWSLEENLVVFKDSLDRLSQRVLEMKKAVAEGTAQDAIIMFDKDDNDTLDFVAASANLRSALFGIDPKSKFDIKQMAGNIIPAIATTNAIVAGLCVLEAFKVLRGEYDRAREVFLTPFAPARLLASDRSREPNPDCPVCGVFQTRAYVDLSRATLNDLVEDFLKLQLGYGDKDISVSNEVGILYDPDETDNLEKKLSDLGIKPDSFLTITDEDDEDPFVNVVVAIQEAKQPLEDKPIQGVALENVKIPTKPKKSPAPEAASTIGPGSRIPSEGVSEVLPPAKRPHPESSSDDVVEVVTKKARTVPVIADDDVVVIDESSWGGGAIVIDDSD</sequence>
<dbReference type="PANTHER" id="PTHR10953">
    <property type="entry name" value="UBIQUITIN-ACTIVATING ENZYME E1"/>
    <property type="match status" value="1"/>
</dbReference>
<dbReference type="Gene3D" id="1.10.10.520">
    <property type="entry name" value="Ubiquitin activating enzymes (Uba3). Chain: B, domain 2"/>
    <property type="match status" value="1"/>
</dbReference>
<dbReference type="Gene3D" id="3.10.290.20">
    <property type="entry name" value="Ubiquitin-like 2 activating enzyme e1b. Chain: B, domain 3"/>
    <property type="match status" value="1"/>
</dbReference>
<evidence type="ECO:0000259" key="12">
    <source>
        <dbReference type="Pfam" id="PF14732"/>
    </source>
</evidence>
<evidence type="ECO:0000256" key="4">
    <source>
        <dbReference type="ARBA" id="ARBA00022741"/>
    </source>
</evidence>
<dbReference type="Gene3D" id="3.50.50.80">
    <property type="entry name" value="Ubiquitin-activating enzyme E1, inactive adenylation domain, subdomain 1"/>
    <property type="match status" value="1"/>
</dbReference>